<comment type="cofactor">
    <cofactor evidence="1">
        <name>Zn(2+)</name>
        <dbReference type="ChEBI" id="CHEBI:29105"/>
    </cofactor>
</comment>
<evidence type="ECO:0000256" key="3">
    <source>
        <dbReference type="ARBA" id="ARBA00007931"/>
    </source>
</evidence>
<accession>A0A1G2R5A8</accession>
<dbReference type="InterPro" id="IPR008915">
    <property type="entry name" value="Peptidase_M50"/>
</dbReference>
<proteinExistence type="inferred from homology"/>
<evidence type="ECO:0000256" key="6">
    <source>
        <dbReference type="ARBA" id="ARBA00022801"/>
    </source>
</evidence>
<comment type="similarity">
    <text evidence="3">Belongs to the peptidase M50B family.</text>
</comment>
<comment type="subcellular location">
    <subcellularLocation>
        <location evidence="2">Membrane</location>
        <topology evidence="2">Multi-pass membrane protein</topology>
    </subcellularLocation>
</comment>
<reference evidence="13 14" key="1">
    <citation type="journal article" date="2016" name="Nat. Commun.">
        <title>Thousands of microbial genomes shed light on interconnected biogeochemical processes in an aquifer system.</title>
        <authorList>
            <person name="Anantharaman K."/>
            <person name="Brown C.T."/>
            <person name="Hug L.A."/>
            <person name="Sharon I."/>
            <person name="Castelle C.J."/>
            <person name="Probst A.J."/>
            <person name="Thomas B.C."/>
            <person name="Singh A."/>
            <person name="Wilkins M.J."/>
            <person name="Karaoz U."/>
            <person name="Brodie E.L."/>
            <person name="Williams K.H."/>
            <person name="Hubbard S.S."/>
            <person name="Banfield J.F."/>
        </authorList>
    </citation>
    <scope>NUCLEOTIDE SEQUENCE [LARGE SCALE GENOMIC DNA]</scope>
</reference>
<feature type="transmembrane region" description="Helical" evidence="11">
    <location>
        <begin position="236"/>
        <end position="255"/>
    </location>
</feature>
<keyword evidence="5 11" id="KW-0812">Transmembrane</keyword>
<dbReference type="InterPro" id="IPR004387">
    <property type="entry name" value="Pept_M50_Zn"/>
</dbReference>
<feature type="transmembrane region" description="Helical" evidence="11">
    <location>
        <begin position="91"/>
        <end position="114"/>
    </location>
</feature>
<evidence type="ECO:0000256" key="7">
    <source>
        <dbReference type="ARBA" id="ARBA00022833"/>
    </source>
</evidence>
<dbReference type="GO" id="GO:0006508">
    <property type="term" value="P:proteolysis"/>
    <property type="evidence" value="ECO:0007669"/>
    <property type="project" value="UniProtKB-KW"/>
</dbReference>
<dbReference type="GO" id="GO:0004222">
    <property type="term" value="F:metalloendopeptidase activity"/>
    <property type="evidence" value="ECO:0007669"/>
    <property type="project" value="InterPro"/>
</dbReference>
<keyword evidence="9" id="KW-0482">Metalloprotease</keyword>
<keyword evidence="10 11" id="KW-0472">Membrane</keyword>
<keyword evidence="8 11" id="KW-1133">Transmembrane helix</keyword>
<feature type="transmembrane region" description="Helical" evidence="11">
    <location>
        <begin position="332"/>
        <end position="353"/>
    </location>
</feature>
<name>A0A1G2R5A8_9BACT</name>
<evidence type="ECO:0000256" key="10">
    <source>
        <dbReference type="ARBA" id="ARBA00023136"/>
    </source>
</evidence>
<dbReference type="PANTHER" id="PTHR42837">
    <property type="entry name" value="REGULATOR OF SIGMA-E PROTEASE RSEP"/>
    <property type="match status" value="1"/>
</dbReference>
<dbReference type="PANTHER" id="PTHR42837:SF2">
    <property type="entry name" value="MEMBRANE METALLOPROTEASE ARASP2, CHLOROPLASTIC-RELATED"/>
    <property type="match status" value="1"/>
</dbReference>
<dbReference type="InterPro" id="IPR036034">
    <property type="entry name" value="PDZ_sf"/>
</dbReference>
<dbReference type="Pfam" id="PF02163">
    <property type="entry name" value="Peptidase_M50"/>
    <property type="match status" value="1"/>
</dbReference>
<dbReference type="SUPFAM" id="SSF50156">
    <property type="entry name" value="PDZ domain-like"/>
    <property type="match status" value="1"/>
</dbReference>
<evidence type="ECO:0000259" key="12">
    <source>
        <dbReference type="Pfam" id="PF02163"/>
    </source>
</evidence>
<organism evidence="13 14">
    <name type="scientific">Candidatus Wildermuthbacteria bacterium RIFCSPHIGHO2_02_FULL_47_17</name>
    <dbReference type="NCBI Taxonomy" id="1802452"/>
    <lineage>
        <taxon>Bacteria</taxon>
        <taxon>Candidatus Wildermuthiibacteriota</taxon>
    </lineage>
</organism>
<dbReference type="AlphaFoldDB" id="A0A1G2R5A8"/>
<protein>
    <recommendedName>
        <fullName evidence="12">Peptidase M50 domain-containing protein</fullName>
    </recommendedName>
</protein>
<dbReference type="Proteomes" id="UP000179258">
    <property type="component" value="Unassembled WGS sequence"/>
</dbReference>
<feature type="transmembrane region" description="Helical" evidence="11">
    <location>
        <begin position="295"/>
        <end position="320"/>
    </location>
</feature>
<keyword evidence="7" id="KW-0862">Zinc</keyword>
<evidence type="ECO:0000256" key="2">
    <source>
        <dbReference type="ARBA" id="ARBA00004141"/>
    </source>
</evidence>
<keyword evidence="6" id="KW-0378">Hydrolase</keyword>
<gene>
    <name evidence="13" type="ORF">A3D59_03200</name>
</gene>
<evidence type="ECO:0000256" key="11">
    <source>
        <dbReference type="SAM" id="Phobius"/>
    </source>
</evidence>
<dbReference type="EMBL" id="MHTX01000024">
    <property type="protein sequence ID" value="OHA68040.1"/>
    <property type="molecule type" value="Genomic_DNA"/>
</dbReference>
<evidence type="ECO:0000313" key="13">
    <source>
        <dbReference type="EMBL" id="OHA68040.1"/>
    </source>
</evidence>
<evidence type="ECO:0000256" key="5">
    <source>
        <dbReference type="ARBA" id="ARBA00022692"/>
    </source>
</evidence>
<keyword evidence="4" id="KW-0645">Protease</keyword>
<dbReference type="Gene3D" id="2.30.42.10">
    <property type="match status" value="1"/>
</dbReference>
<evidence type="ECO:0000256" key="1">
    <source>
        <dbReference type="ARBA" id="ARBA00001947"/>
    </source>
</evidence>
<dbReference type="GO" id="GO:0016020">
    <property type="term" value="C:membrane"/>
    <property type="evidence" value="ECO:0007669"/>
    <property type="project" value="UniProtKB-SubCell"/>
</dbReference>
<evidence type="ECO:0000313" key="14">
    <source>
        <dbReference type="Proteomes" id="UP000179258"/>
    </source>
</evidence>
<dbReference type="CDD" id="cd06163">
    <property type="entry name" value="S2P-M50_PDZ_RseP-like"/>
    <property type="match status" value="1"/>
</dbReference>
<evidence type="ECO:0000256" key="8">
    <source>
        <dbReference type="ARBA" id="ARBA00022989"/>
    </source>
</evidence>
<sequence>MILTIFVAFFTLIFLIVLHELGHFVLAKKFGVKVEEFGVGLPPRIFGKKFGETLYSLNWLPIGAFVRLYGEEKQEPGAESFSGKPIWQRALIVGGGVISFWIIAVLVLTIMMGLGVPTPVSDTAGDDSLKNPQVQIIAIAPDSPAAAAGLKMGDAIKKLRWGGDTIKINRVSEVQEFMEGHRGEKVVIEFARGGQVRETEVVPRFIPPEGEGPLGVALSRVALKTYPWWEAPWRGIYATGMLTLNVILGWVYVFSNLFQGQPTGADVMGPVGIVTVFAQITQMGLVYFLQFVATISVYLALFNVLPIPAVDGGKLFFLALEAARKKPLPEKLEQSITAAFFFLIIGLMLFVTFRDITRLL</sequence>
<evidence type="ECO:0000256" key="9">
    <source>
        <dbReference type="ARBA" id="ARBA00023049"/>
    </source>
</evidence>
<comment type="caution">
    <text evidence="13">The sequence shown here is derived from an EMBL/GenBank/DDBJ whole genome shotgun (WGS) entry which is preliminary data.</text>
</comment>
<evidence type="ECO:0000256" key="4">
    <source>
        <dbReference type="ARBA" id="ARBA00022670"/>
    </source>
</evidence>
<feature type="domain" description="Peptidase M50" evidence="12">
    <location>
        <begin position="9"/>
        <end position="346"/>
    </location>
</feature>